<dbReference type="GO" id="GO:0016567">
    <property type="term" value="P:protein ubiquitination"/>
    <property type="evidence" value="ECO:0007669"/>
    <property type="project" value="InterPro"/>
</dbReference>
<dbReference type="SUPFAM" id="SSF49899">
    <property type="entry name" value="Concanavalin A-like lectins/glucanases"/>
    <property type="match status" value="1"/>
</dbReference>
<keyword evidence="2 4" id="KW-0863">Zinc-finger</keyword>
<reference evidence="8" key="2">
    <citation type="submission" date="2025-08" db="UniProtKB">
        <authorList>
            <consortium name="Ensembl"/>
        </authorList>
    </citation>
    <scope>IDENTIFICATION</scope>
</reference>
<dbReference type="SUPFAM" id="SSF57845">
    <property type="entry name" value="B-box zinc-binding domain"/>
    <property type="match status" value="1"/>
</dbReference>
<proteinExistence type="predicted"/>
<dbReference type="Gene3D" id="3.30.40.10">
    <property type="entry name" value="Zinc/RING finger domain, C3HC4 (zinc finger)"/>
    <property type="match status" value="1"/>
</dbReference>
<dbReference type="InParanoid" id="A0A667ZRP3"/>
<gene>
    <name evidence="8" type="primary">trim35-28</name>
</gene>
<dbReference type="SUPFAM" id="SSF57850">
    <property type="entry name" value="RING/U-box"/>
    <property type="match status" value="1"/>
</dbReference>
<dbReference type="InterPro" id="IPR001841">
    <property type="entry name" value="Znf_RING"/>
</dbReference>
<evidence type="ECO:0000256" key="2">
    <source>
        <dbReference type="ARBA" id="ARBA00022771"/>
    </source>
</evidence>
<dbReference type="InterPro" id="IPR050143">
    <property type="entry name" value="TRIM/RBCC"/>
</dbReference>
<dbReference type="SMART" id="SM00184">
    <property type="entry name" value="RING"/>
    <property type="match status" value="1"/>
</dbReference>
<dbReference type="InterPro" id="IPR001870">
    <property type="entry name" value="B30.2/SPRY"/>
</dbReference>
<dbReference type="InterPro" id="IPR003879">
    <property type="entry name" value="Butyrophylin_SPRY"/>
</dbReference>
<dbReference type="Pfam" id="PF00643">
    <property type="entry name" value="zf-B_box"/>
    <property type="match status" value="1"/>
</dbReference>
<dbReference type="InterPro" id="IPR043136">
    <property type="entry name" value="B30.2/SPRY_sf"/>
</dbReference>
<feature type="domain" description="RING-type" evidence="5">
    <location>
        <begin position="22"/>
        <end position="60"/>
    </location>
</feature>
<evidence type="ECO:0000259" key="6">
    <source>
        <dbReference type="PROSITE" id="PS50119"/>
    </source>
</evidence>
<dbReference type="Ensembl" id="ENSMMDT00005044384.1">
    <property type="protein sequence ID" value="ENSMMDP00005043507.1"/>
    <property type="gene ID" value="ENSMMDG00005020013.1"/>
</dbReference>
<dbReference type="SMART" id="SM00589">
    <property type="entry name" value="PRY"/>
    <property type="match status" value="1"/>
</dbReference>
<dbReference type="FunFam" id="2.60.120.920:FF:000004">
    <property type="entry name" value="Butyrophilin subfamily 1 member A1"/>
    <property type="match status" value="1"/>
</dbReference>
<evidence type="ECO:0000259" key="7">
    <source>
        <dbReference type="PROSITE" id="PS50188"/>
    </source>
</evidence>
<evidence type="ECO:0000256" key="3">
    <source>
        <dbReference type="ARBA" id="ARBA00022833"/>
    </source>
</evidence>
<name>A0A667ZRP3_9TELE</name>
<dbReference type="InterPro" id="IPR000315">
    <property type="entry name" value="Znf_B-box"/>
</dbReference>
<evidence type="ECO:0000313" key="8">
    <source>
        <dbReference type="Ensembl" id="ENSMMDP00005043507.1"/>
    </source>
</evidence>
<dbReference type="GO" id="GO:0008270">
    <property type="term" value="F:zinc ion binding"/>
    <property type="evidence" value="ECO:0007669"/>
    <property type="project" value="UniProtKB-KW"/>
</dbReference>
<dbReference type="OrthoDB" id="6105938at2759"/>
<dbReference type="Gene3D" id="2.60.120.920">
    <property type="match status" value="1"/>
</dbReference>
<keyword evidence="9" id="KW-1185">Reference proteome</keyword>
<dbReference type="CDD" id="cd12893">
    <property type="entry name" value="SPRY_PRY_TRIM35"/>
    <property type="match status" value="1"/>
</dbReference>
<sequence>MAESMDEEMYDATCPLQEDLTCPVCKGIFQDPVLLPCTHSFCRQCLEKSLQLNRTCPVCRKPCDGSQPIANRALSDACESFLKENRRPQYRPVPADHCNLHHRALQLYCVKDEEPVCVDCVPQHCSHQLLPIERGVPLCQEELLVKAQILEKKVDLYKKMKQKFSNTVQYIKDQAGQAEKQIKAEFERLRQALITEECLRLRALAVEEEHKISVMENLIAVTAHDITSLTEMVDSLKKEMSKEDVNFLRNFQNLKRTARWTSDDPELPADSLLNMGKHVGSLSFNIWKSMQQHVKHNPVVLNPNTASPWLSLNADLTSMKESTERQMLPDNPERFDPCVFVLGTEGFTTGKHRWDIIVGDNPKWMVGVCKESVSRKKKFTVSTDRGVWSIGLSKGVYSAMTPKRTALAVEQRPERIRVKLNMDKGEVSFWDGETAKHLCTLTNKFNERIYPLFGPGLSSTPMVLCPAKVAVHTS</sequence>
<evidence type="ECO:0000259" key="5">
    <source>
        <dbReference type="PROSITE" id="PS50089"/>
    </source>
</evidence>
<dbReference type="PRINTS" id="PR01407">
    <property type="entry name" value="BUTYPHLNCDUF"/>
</dbReference>
<dbReference type="InterPro" id="IPR013083">
    <property type="entry name" value="Znf_RING/FYVE/PHD"/>
</dbReference>
<evidence type="ECO:0000313" key="9">
    <source>
        <dbReference type="Proteomes" id="UP000472263"/>
    </source>
</evidence>
<organism evidence="8 9">
    <name type="scientific">Myripristis murdjan</name>
    <name type="common">pinecone soldierfish</name>
    <dbReference type="NCBI Taxonomy" id="586833"/>
    <lineage>
        <taxon>Eukaryota</taxon>
        <taxon>Metazoa</taxon>
        <taxon>Chordata</taxon>
        <taxon>Craniata</taxon>
        <taxon>Vertebrata</taxon>
        <taxon>Euteleostomi</taxon>
        <taxon>Actinopterygii</taxon>
        <taxon>Neopterygii</taxon>
        <taxon>Teleostei</taxon>
        <taxon>Neoteleostei</taxon>
        <taxon>Acanthomorphata</taxon>
        <taxon>Holocentriformes</taxon>
        <taxon>Holocentridae</taxon>
        <taxon>Myripristis</taxon>
    </lineage>
</organism>
<accession>A0A667ZRP3</accession>
<evidence type="ECO:0000256" key="4">
    <source>
        <dbReference type="PROSITE-ProRule" id="PRU00024"/>
    </source>
</evidence>
<dbReference type="SMART" id="SM00449">
    <property type="entry name" value="SPRY"/>
    <property type="match status" value="1"/>
</dbReference>
<feature type="domain" description="B box-type" evidence="6">
    <location>
        <begin position="93"/>
        <end position="132"/>
    </location>
</feature>
<dbReference type="Pfam" id="PF13923">
    <property type="entry name" value="zf-C3HC4_2"/>
    <property type="match status" value="1"/>
</dbReference>
<dbReference type="PROSITE" id="PS50119">
    <property type="entry name" value="ZF_BBOX"/>
    <property type="match status" value="1"/>
</dbReference>
<dbReference type="PROSITE" id="PS50089">
    <property type="entry name" value="ZF_RING_2"/>
    <property type="match status" value="1"/>
</dbReference>
<dbReference type="PANTHER" id="PTHR24103">
    <property type="entry name" value="E3 UBIQUITIN-PROTEIN LIGASE TRIM"/>
    <property type="match status" value="1"/>
</dbReference>
<dbReference type="GeneTree" id="ENSGT01030000234583"/>
<dbReference type="InterPro" id="IPR017907">
    <property type="entry name" value="Znf_RING_CS"/>
</dbReference>
<evidence type="ECO:0000256" key="1">
    <source>
        <dbReference type="ARBA" id="ARBA00022723"/>
    </source>
</evidence>
<keyword evidence="1" id="KW-0479">Metal-binding</keyword>
<keyword evidence="3" id="KW-0862">Zinc</keyword>
<reference evidence="8" key="3">
    <citation type="submission" date="2025-09" db="UniProtKB">
        <authorList>
            <consortium name="Ensembl"/>
        </authorList>
    </citation>
    <scope>IDENTIFICATION</scope>
</reference>
<dbReference type="InterPro" id="IPR003613">
    <property type="entry name" value="Ubox_domain"/>
</dbReference>
<dbReference type="PROSITE" id="PS50188">
    <property type="entry name" value="B302_SPRY"/>
    <property type="match status" value="1"/>
</dbReference>
<dbReference type="Pfam" id="PF25600">
    <property type="entry name" value="TRIM_CC"/>
    <property type="match status" value="1"/>
</dbReference>
<dbReference type="Pfam" id="PF00622">
    <property type="entry name" value="SPRY"/>
    <property type="match status" value="1"/>
</dbReference>
<dbReference type="AlphaFoldDB" id="A0A667ZRP3"/>
<dbReference type="PROSITE" id="PS00518">
    <property type="entry name" value="ZF_RING_1"/>
    <property type="match status" value="1"/>
</dbReference>
<dbReference type="InterPro" id="IPR003877">
    <property type="entry name" value="SPRY_dom"/>
</dbReference>
<dbReference type="InterPro" id="IPR013320">
    <property type="entry name" value="ConA-like_dom_sf"/>
</dbReference>
<dbReference type="Proteomes" id="UP000472263">
    <property type="component" value="Chromosome 16"/>
</dbReference>
<dbReference type="InterPro" id="IPR058030">
    <property type="entry name" value="TRIM8/14/16/25/29/45/65_CC"/>
</dbReference>
<dbReference type="InterPro" id="IPR006574">
    <property type="entry name" value="PRY"/>
</dbReference>
<dbReference type="SMART" id="SM00504">
    <property type="entry name" value="Ubox"/>
    <property type="match status" value="1"/>
</dbReference>
<dbReference type="Gene3D" id="3.30.160.60">
    <property type="entry name" value="Classic Zinc Finger"/>
    <property type="match status" value="1"/>
</dbReference>
<reference evidence="8" key="1">
    <citation type="submission" date="2019-06" db="EMBL/GenBank/DDBJ databases">
        <authorList>
            <consortium name="Wellcome Sanger Institute Data Sharing"/>
        </authorList>
    </citation>
    <scope>NUCLEOTIDE SEQUENCE [LARGE SCALE GENOMIC DNA]</scope>
</reference>
<dbReference type="Pfam" id="PF13765">
    <property type="entry name" value="PRY"/>
    <property type="match status" value="1"/>
</dbReference>
<dbReference type="GO" id="GO:0004842">
    <property type="term" value="F:ubiquitin-protein transferase activity"/>
    <property type="evidence" value="ECO:0007669"/>
    <property type="project" value="InterPro"/>
</dbReference>
<feature type="domain" description="B30.2/SPRY" evidence="7">
    <location>
        <begin position="279"/>
        <end position="471"/>
    </location>
</feature>
<protein>
    <submittedName>
        <fullName evidence="8">Tripartite motif containing 35-28</fullName>
    </submittedName>
</protein>